<evidence type="ECO:0000313" key="3">
    <source>
        <dbReference type="EMBL" id="KAG8087406.1"/>
    </source>
</evidence>
<dbReference type="EMBL" id="JAAALK010000082">
    <property type="protein sequence ID" value="KAG8087406.1"/>
    <property type="molecule type" value="Genomic_DNA"/>
</dbReference>
<name>A0A8J5WC18_ZIZPA</name>
<comment type="caution">
    <text evidence="3">The sequence shown here is derived from an EMBL/GenBank/DDBJ whole genome shotgun (WGS) entry which is preliminary data.</text>
</comment>
<reference evidence="3" key="2">
    <citation type="submission" date="2021-02" db="EMBL/GenBank/DDBJ databases">
        <authorList>
            <person name="Kimball J.A."/>
            <person name="Haas M.W."/>
            <person name="Macchietto M."/>
            <person name="Kono T."/>
            <person name="Duquette J."/>
            <person name="Shao M."/>
        </authorList>
    </citation>
    <scope>NUCLEOTIDE SEQUENCE</scope>
    <source>
        <tissue evidence="3">Fresh leaf tissue</tissue>
    </source>
</reference>
<feature type="chain" id="PRO_5035249747" evidence="2">
    <location>
        <begin position="25"/>
        <end position="103"/>
    </location>
</feature>
<feature type="region of interest" description="Disordered" evidence="1">
    <location>
        <begin position="75"/>
        <end position="103"/>
    </location>
</feature>
<evidence type="ECO:0000256" key="2">
    <source>
        <dbReference type="SAM" id="SignalP"/>
    </source>
</evidence>
<reference evidence="3" key="1">
    <citation type="journal article" date="2021" name="bioRxiv">
        <title>Whole Genome Assembly and Annotation of Northern Wild Rice, Zizania palustris L., Supports a Whole Genome Duplication in the Zizania Genus.</title>
        <authorList>
            <person name="Haas M."/>
            <person name="Kono T."/>
            <person name="Macchietto M."/>
            <person name="Millas R."/>
            <person name="McGilp L."/>
            <person name="Shao M."/>
            <person name="Duquette J."/>
            <person name="Hirsch C.N."/>
            <person name="Kimball J."/>
        </authorList>
    </citation>
    <scope>NUCLEOTIDE SEQUENCE</scope>
    <source>
        <tissue evidence="3">Fresh leaf tissue</tissue>
    </source>
</reference>
<protein>
    <submittedName>
        <fullName evidence="3">Uncharacterized protein</fullName>
    </submittedName>
</protein>
<accession>A0A8J5WC18</accession>
<feature type="signal peptide" evidence="2">
    <location>
        <begin position="1"/>
        <end position="24"/>
    </location>
</feature>
<proteinExistence type="predicted"/>
<gene>
    <name evidence="3" type="ORF">GUJ93_ZPchr0010g10537</name>
</gene>
<organism evidence="3 4">
    <name type="scientific">Zizania palustris</name>
    <name type="common">Northern wild rice</name>
    <dbReference type="NCBI Taxonomy" id="103762"/>
    <lineage>
        <taxon>Eukaryota</taxon>
        <taxon>Viridiplantae</taxon>
        <taxon>Streptophyta</taxon>
        <taxon>Embryophyta</taxon>
        <taxon>Tracheophyta</taxon>
        <taxon>Spermatophyta</taxon>
        <taxon>Magnoliopsida</taxon>
        <taxon>Liliopsida</taxon>
        <taxon>Poales</taxon>
        <taxon>Poaceae</taxon>
        <taxon>BOP clade</taxon>
        <taxon>Oryzoideae</taxon>
        <taxon>Oryzeae</taxon>
        <taxon>Zizaniinae</taxon>
        <taxon>Zizania</taxon>
    </lineage>
</organism>
<keyword evidence="2" id="KW-0732">Signal</keyword>
<dbReference type="OrthoDB" id="672683at2759"/>
<evidence type="ECO:0000313" key="4">
    <source>
        <dbReference type="Proteomes" id="UP000729402"/>
    </source>
</evidence>
<sequence length="103" mass="10474">MAGCCKVLITCILIFVVISGHAEARRRLEETATSSNNGNNGAGTAVVVAAMKGDRMSFGAAQEMAYSETKAGAAAAMPMATTESRPTAPGNSPGIGNKGRINN</sequence>
<dbReference type="Proteomes" id="UP000729402">
    <property type="component" value="Unassembled WGS sequence"/>
</dbReference>
<evidence type="ECO:0000256" key="1">
    <source>
        <dbReference type="SAM" id="MobiDB-lite"/>
    </source>
</evidence>
<keyword evidence="4" id="KW-1185">Reference proteome</keyword>
<dbReference type="AlphaFoldDB" id="A0A8J5WC18"/>